<gene>
    <name evidence="4" type="ORF">BKA16_000634</name>
</gene>
<dbReference type="SUPFAM" id="SSF53474">
    <property type="entry name" value="alpha/beta-Hydrolases"/>
    <property type="match status" value="1"/>
</dbReference>
<dbReference type="AlphaFoldDB" id="A0A840EQU8"/>
<reference evidence="4 5" key="1">
    <citation type="submission" date="2020-08" db="EMBL/GenBank/DDBJ databases">
        <title>Sequencing the genomes of 1000 actinobacteria strains.</title>
        <authorList>
            <person name="Klenk H.-P."/>
        </authorList>
    </citation>
    <scope>NUCLEOTIDE SEQUENCE [LARGE SCALE GENOMIC DNA]</scope>
    <source>
        <strain evidence="4 5">DSM 45298</strain>
    </source>
</reference>
<dbReference type="RefSeq" id="WP_183369306.1">
    <property type="nucleotide sequence ID" value="NZ_BAABHL010000009.1"/>
</dbReference>
<proteinExistence type="inferred from homology"/>
<comment type="caution">
    <text evidence="4">The sequence shown here is derived from an EMBL/GenBank/DDBJ whole genome shotgun (WGS) entry which is preliminary data.</text>
</comment>
<dbReference type="PANTHER" id="PTHR22946:SF9">
    <property type="entry name" value="POLYKETIDE TRANSFERASE AF380"/>
    <property type="match status" value="1"/>
</dbReference>
<dbReference type="Proteomes" id="UP000551501">
    <property type="component" value="Unassembled WGS sequence"/>
</dbReference>
<sequence length="305" mass="32888">MSIDETSGPWTRLDVSFTSDGDTCAAWLYLPPADGPVPVIVMAHGLGAVREMRLDAFAERFTAAGYACLVFDYRHFGASGGQPRQLLDIGRQLVDWRAAVAYARTRPELDPDRVVVWGTSFSGGHAIVTAAADDRLAAAIAQCPFTDGFASLRAIEPRTVAKISARAVRDVARRLRRRPPVMIATSGPVGSTALMTAPDAMDGYLALTPGAPTFSNQVAARIGLAIGLHFPGRSAAKVTVPILYCVCDRDSVAPAPATLRHVAKSPRGEIRRYDEGHFDIYVDEAFEQVVTDQLDFLRRHVPVAG</sequence>
<dbReference type="PANTHER" id="PTHR22946">
    <property type="entry name" value="DIENELACTONE HYDROLASE DOMAIN-CONTAINING PROTEIN-RELATED"/>
    <property type="match status" value="1"/>
</dbReference>
<evidence type="ECO:0000256" key="1">
    <source>
        <dbReference type="ARBA" id="ARBA00008645"/>
    </source>
</evidence>
<dbReference type="EMBL" id="JACIFP010000001">
    <property type="protein sequence ID" value="MBB4134082.1"/>
    <property type="molecule type" value="Genomic_DNA"/>
</dbReference>
<dbReference type="Pfam" id="PF12146">
    <property type="entry name" value="Hydrolase_4"/>
    <property type="match status" value="1"/>
</dbReference>
<organism evidence="4 5">
    <name type="scientific">Gordonia humi</name>
    <dbReference type="NCBI Taxonomy" id="686429"/>
    <lineage>
        <taxon>Bacteria</taxon>
        <taxon>Bacillati</taxon>
        <taxon>Actinomycetota</taxon>
        <taxon>Actinomycetes</taxon>
        <taxon>Mycobacteriales</taxon>
        <taxon>Gordoniaceae</taxon>
        <taxon>Gordonia</taxon>
    </lineage>
</organism>
<dbReference type="InterPro" id="IPR029058">
    <property type="entry name" value="AB_hydrolase_fold"/>
</dbReference>
<comment type="similarity">
    <text evidence="1">Belongs to the AB hydrolase superfamily.</text>
</comment>
<evidence type="ECO:0000256" key="2">
    <source>
        <dbReference type="ARBA" id="ARBA00022801"/>
    </source>
</evidence>
<accession>A0A840EQU8</accession>
<evidence type="ECO:0000313" key="5">
    <source>
        <dbReference type="Proteomes" id="UP000551501"/>
    </source>
</evidence>
<evidence type="ECO:0000313" key="4">
    <source>
        <dbReference type="EMBL" id="MBB4134082.1"/>
    </source>
</evidence>
<feature type="domain" description="Serine aminopeptidase S33" evidence="3">
    <location>
        <begin position="38"/>
        <end position="277"/>
    </location>
</feature>
<keyword evidence="5" id="KW-1185">Reference proteome</keyword>
<dbReference type="GO" id="GO:0052689">
    <property type="term" value="F:carboxylic ester hydrolase activity"/>
    <property type="evidence" value="ECO:0007669"/>
    <property type="project" value="UniProtKB-ARBA"/>
</dbReference>
<dbReference type="Gene3D" id="3.40.50.1820">
    <property type="entry name" value="alpha/beta hydrolase"/>
    <property type="match status" value="1"/>
</dbReference>
<keyword evidence="2 4" id="KW-0378">Hydrolase</keyword>
<dbReference type="InterPro" id="IPR050261">
    <property type="entry name" value="FrsA_esterase"/>
</dbReference>
<name>A0A840EQU8_9ACTN</name>
<dbReference type="InterPro" id="IPR022742">
    <property type="entry name" value="Hydrolase_4"/>
</dbReference>
<protein>
    <submittedName>
        <fullName evidence="4">Dienelactone hydrolase</fullName>
    </submittedName>
</protein>
<evidence type="ECO:0000259" key="3">
    <source>
        <dbReference type="Pfam" id="PF12146"/>
    </source>
</evidence>